<dbReference type="AlphaFoldDB" id="A0A1H0FAK2"/>
<dbReference type="SUPFAM" id="SSF75304">
    <property type="entry name" value="Amidase signature (AS) enzymes"/>
    <property type="match status" value="1"/>
</dbReference>
<accession>A0A1H0FAK2</accession>
<dbReference type="Proteomes" id="UP000198793">
    <property type="component" value="Unassembled WGS sequence"/>
</dbReference>
<dbReference type="PROSITE" id="PS00571">
    <property type="entry name" value="AMIDASES"/>
    <property type="match status" value="1"/>
</dbReference>
<feature type="domain" description="Amidase" evidence="3">
    <location>
        <begin position="27"/>
        <end position="427"/>
    </location>
</feature>
<dbReference type="EMBL" id="FNIT01000002">
    <property type="protein sequence ID" value="SDN91675.1"/>
    <property type="molecule type" value="Genomic_DNA"/>
</dbReference>
<dbReference type="STRING" id="1166073.SAMN05192530_102433"/>
<evidence type="ECO:0000256" key="2">
    <source>
        <dbReference type="ARBA" id="ARBA00021874"/>
    </source>
</evidence>
<keyword evidence="5" id="KW-1185">Reference proteome</keyword>
<dbReference type="GO" id="GO:0016740">
    <property type="term" value="F:transferase activity"/>
    <property type="evidence" value="ECO:0007669"/>
    <property type="project" value="UniProtKB-KW"/>
</dbReference>
<protein>
    <recommendedName>
        <fullName evidence="2">Indoleacetamide hydrolase</fullName>
    </recommendedName>
</protein>
<dbReference type="PANTHER" id="PTHR11895:SF176">
    <property type="entry name" value="AMIDASE AMID-RELATED"/>
    <property type="match status" value="1"/>
</dbReference>
<organism evidence="4 5">
    <name type="scientific">Aureimonas jatrophae</name>
    <dbReference type="NCBI Taxonomy" id="1166073"/>
    <lineage>
        <taxon>Bacteria</taxon>
        <taxon>Pseudomonadati</taxon>
        <taxon>Pseudomonadota</taxon>
        <taxon>Alphaproteobacteria</taxon>
        <taxon>Hyphomicrobiales</taxon>
        <taxon>Aurantimonadaceae</taxon>
        <taxon>Aureimonas</taxon>
    </lineage>
</organism>
<sequence length="437" mass="45213">MTQQPAFPSVTELGRALRQGTTTSAAVVREALERIEALDGRLNAFADAMAEAALAEAEQRDAERRAGRVRGPLHGIPVAIKDIIDVAGTPTGWGTRAHPPRIAARDAELVRRLREAGAVILGKTNCLEYAYGVAHPAVGQTNNPLDPSRTAGGSSGGSAAAVAAGIVPLSIGTDTGGSIRIPASYCGIVGLKPSLGLVSLDGVFPLSPTLDHAGPLARSVADAALALACLTGRPITLHPVPLQGLRIGLVRHHFEAPVVSSGVRASVDQVLARLEEAGATLTQIDLPGIREVNQALVEVLLPEAALVHAERHAANAAGYAPGTRAQIEAGFASRGIDYLRALTLRRAITLEADRCFDRVDVLVSPSVPFVAPAEDPPFVEGEEGELLASGLANMTGQPSISLGCGWSEQLPVGLQLTGRTGCDARLLSIASAIETIG</sequence>
<evidence type="ECO:0000313" key="5">
    <source>
        <dbReference type="Proteomes" id="UP000198793"/>
    </source>
</evidence>
<evidence type="ECO:0000313" key="4">
    <source>
        <dbReference type="EMBL" id="SDN91675.1"/>
    </source>
</evidence>
<reference evidence="4 5" key="1">
    <citation type="submission" date="2016-10" db="EMBL/GenBank/DDBJ databases">
        <authorList>
            <person name="de Groot N.N."/>
        </authorList>
    </citation>
    <scope>NUCLEOTIDE SEQUENCE [LARGE SCALE GENOMIC DNA]</scope>
    <source>
        <strain evidence="5">L7-484,KACC 16230,DSM 25025</strain>
    </source>
</reference>
<comment type="function">
    <text evidence="1">Hydrolyzes indole-3-acetamide (IAM) into indole-3-acetic acid (IAA).</text>
</comment>
<dbReference type="InterPro" id="IPR020556">
    <property type="entry name" value="Amidase_CS"/>
</dbReference>
<proteinExistence type="predicted"/>
<dbReference type="InterPro" id="IPR036928">
    <property type="entry name" value="AS_sf"/>
</dbReference>
<evidence type="ECO:0000256" key="1">
    <source>
        <dbReference type="ARBA" id="ARBA00003871"/>
    </source>
</evidence>
<dbReference type="InterPro" id="IPR023631">
    <property type="entry name" value="Amidase_dom"/>
</dbReference>
<dbReference type="Pfam" id="PF01425">
    <property type="entry name" value="Amidase"/>
    <property type="match status" value="1"/>
</dbReference>
<dbReference type="RefSeq" id="WP_090670720.1">
    <property type="nucleotide sequence ID" value="NZ_FNIT01000002.1"/>
</dbReference>
<dbReference type="Gene3D" id="3.90.1300.10">
    <property type="entry name" value="Amidase signature (AS) domain"/>
    <property type="match status" value="1"/>
</dbReference>
<dbReference type="PANTHER" id="PTHR11895">
    <property type="entry name" value="TRANSAMIDASE"/>
    <property type="match status" value="1"/>
</dbReference>
<name>A0A1H0FAK2_9HYPH</name>
<dbReference type="InterPro" id="IPR000120">
    <property type="entry name" value="Amidase"/>
</dbReference>
<keyword evidence="4" id="KW-0808">Transferase</keyword>
<evidence type="ECO:0000259" key="3">
    <source>
        <dbReference type="Pfam" id="PF01425"/>
    </source>
</evidence>
<dbReference type="OrthoDB" id="9811471at2"/>
<gene>
    <name evidence="4" type="ORF">SAMN05192530_102433</name>
</gene>